<evidence type="ECO:0000313" key="3">
    <source>
        <dbReference type="Proteomes" id="UP000069940"/>
    </source>
</evidence>
<reference evidence="3" key="1">
    <citation type="journal article" date="2015" name="Proc. Natl. Acad. Sci. U.S.A.">
        <title>Genome sequence of the Asian Tiger mosquito, Aedes albopictus, reveals insights into its biology, genetics, and evolution.</title>
        <authorList>
            <person name="Chen X.G."/>
            <person name="Jiang X."/>
            <person name="Gu J."/>
            <person name="Xu M."/>
            <person name="Wu Y."/>
            <person name="Deng Y."/>
            <person name="Zhang C."/>
            <person name="Bonizzoni M."/>
            <person name="Dermauw W."/>
            <person name="Vontas J."/>
            <person name="Armbruster P."/>
            <person name="Huang X."/>
            <person name="Yang Y."/>
            <person name="Zhang H."/>
            <person name="He W."/>
            <person name="Peng H."/>
            <person name="Liu Y."/>
            <person name="Wu K."/>
            <person name="Chen J."/>
            <person name="Lirakis M."/>
            <person name="Topalis P."/>
            <person name="Van Leeuwen T."/>
            <person name="Hall A.B."/>
            <person name="Jiang X."/>
            <person name="Thorpe C."/>
            <person name="Mueller R.L."/>
            <person name="Sun C."/>
            <person name="Waterhouse R.M."/>
            <person name="Yan G."/>
            <person name="Tu Z.J."/>
            <person name="Fang X."/>
            <person name="James A.A."/>
        </authorList>
    </citation>
    <scope>NUCLEOTIDE SEQUENCE [LARGE SCALE GENOMIC DNA]</scope>
    <source>
        <strain evidence="3">Foshan</strain>
    </source>
</reference>
<dbReference type="PANTHER" id="PTHR21301:SF10">
    <property type="entry name" value="REVERSE TRANSCRIPTASE DOMAIN-CONTAINING PROTEIN"/>
    <property type="match status" value="1"/>
</dbReference>
<feature type="domain" description="Reverse transcriptase" evidence="1">
    <location>
        <begin position="155"/>
        <end position="384"/>
    </location>
</feature>
<dbReference type="InterPro" id="IPR058912">
    <property type="entry name" value="HTH_animal"/>
</dbReference>
<evidence type="ECO:0000313" key="2">
    <source>
        <dbReference type="EnsemblMetazoa" id="AALFPA23_009822.P13589"/>
    </source>
</evidence>
<name>A0ABM1YJU2_AEDAL</name>
<dbReference type="InterPro" id="IPR000477">
    <property type="entry name" value="RT_dom"/>
</dbReference>
<sequence>MLLSLGPKFALPYTSMNEIPFSHIIADVEHVLGSIPDKETRDRTRCSAVNVIQNFIHRFNNKQQDMSSRFLTHACTATRRFIKDNPDVVIVESDKGKQTVLLYEKDYDSKMREMLADQHTYEVTAANPTSGYQRMNNNIVSRLRSLSLIVFFVFFKTAYQLKTNAAQCPRIYGLPKVHKQNMPLRPVVSNIGAPTYMLSKYIGKILQASINSSYNIRDSFSFCSFINSVRLPDNYVLVSFDVTSLFTCIPRDLVSRTVIERWQEIRENTDICLDLFLEIVEFCLGCNYFSYKGKYYKQIFGTAMGSPLFPAVADLVMESLLDNVVGKIDCPVPVLKKYVDDLILALPPDKIAEVLNIFNSFDPNIQFTCEMEQDGKIPFLDMTLVRKHDQTIRTEWYCKPMASGRLVDYLSGHPLHLKMNTVTNFIHRVREFTTNAPRETANQIIDETLRINHYPTSLRHRLLSRNTNRTSINTTVNETPTIYKPMLFVNDLTQRLRKSFEAVLPNITLAPRYENTTRRMFNNMKDTVPMEMRNNVIYRIPCHDCDASYVGLTTTLLKQRLSSHRTTMNQLERLRNNGNNDATTEYELERLKEKTALLQHSIEHDHRFDLEKTTILDQHRRQSALPILEVCSIINTPRTVNKRSDIDSLSSMYVGILHTLKNQQSNSRNTTTHQTHE</sequence>
<dbReference type="GeneID" id="134289691"/>
<dbReference type="PROSITE" id="PS50878">
    <property type="entry name" value="RT_POL"/>
    <property type="match status" value="1"/>
</dbReference>
<dbReference type="Pfam" id="PF26215">
    <property type="entry name" value="HTH_animal"/>
    <property type="match status" value="1"/>
</dbReference>
<keyword evidence="3" id="KW-1185">Reference proteome</keyword>
<evidence type="ECO:0000259" key="1">
    <source>
        <dbReference type="PROSITE" id="PS50878"/>
    </source>
</evidence>
<protein>
    <recommendedName>
        <fullName evidence="1">Reverse transcriptase domain-containing protein</fullName>
    </recommendedName>
</protein>
<dbReference type="Proteomes" id="UP000069940">
    <property type="component" value="Unassembled WGS sequence"/>
</dbReference>
<proteinExistence type="predicted"/>
<dbReference type="EnsemblMetazoa" id="AALFPA23_009822.R13589">
    <property type="protein sequence ID" value="AALFPA23_009822.P13589"/>
    <property type="gene ID" value="AALFPA23_009822"/>
</dbReference>
<dbReference type="PANTHER" id="PTHR21301">
    <property type="entry name" value="REVERSE TRANSCRIPTASE"/>
    <property type="match status" value="1"/>
</dbReference>
<dbReference type="RefSeq" id="XP_062711950.1">
    <property type="nucleotide sequence ID" value="XM_062855966.1"/>
</dbReference>
<organism evidence="2 3">
    <name type="scientific">Aedes albopictus</name>
    <name type="common">Asian tiger mosquito</name>
    <name type="synonym">Stegomyia albopicta</name>
    <dbReference type="NCBI Taxonomy" id="7160"/>
    <lineage>
        <taxon>Eukaryota</taxon>
        <taxon>Metazoa</taxon>
        <taxon>Ecdysozoa</taxon>
        <taxon>Arthropoda</taxon>
        <taxon>Hexapoda</taxon>
        <taxon>Insecta</taxon>
        <taxon>Pterygota</taxon>
        <taxon>Neoptera</taxon>
        <taxon>Endopterygota</taxon>
        <taxon>Diptera</taxon>
        <taxon>Nematocera</taxon>
        <taxon>Culicoidea</taxon>
        <taxon>Culicidae</taxon>
        <taxon>Culicinae</taxon>
        <taxon>Aedini</taxon>
        <taxon>Aedes</taxon>
        <taxon>Stegomyia</taxon>
    </lineage>
</organism>
<reference evidence="2" key="2">
    <citation type="submission" date="2025-05" db="UniProtKB">
        <authorList>
            <consortium name="EnsemblMetazoa"/>
        </authorList>
    </citation>
    <scope>IDENTIFICATION</scope>
    <source>
        <strain evidence="2">Foshan</strain>
    </source>
</reference>
<dbReference type="CDD" id="cd00304">
    <property type="entry name" value="RT_like"/>
    <property type="match status" value="1"/>
</dbReference>
<accession>A0ABM1YJU2</accession>